<protein>
    <recommendedName>
        <fullName evidence="4">Tyr recombinase domain-containing protein</fullName>
    </recommendedName>
</protein>
<dbReference type="GO" id="GO:0003677">
    <property type="term" value="F:DNA binding"/>
    <property type="evidence" value="ECO:0007669"/>
    <property type="project" value="UniProtKB-KW"/>
</dbReference>
<evidence type="ECO:0000256" key="1">
    <source>
        <dbReference type="ARBA" id="ARBA00023125"/>
    </source>
</evidence>
<dbReference type="PROSITE" id="PS51898">
    <property type="entry name" value="TYR_RECOMBINASE"/>
    <property type="match status" value="1"/>
</dbReference>
<comment type="caution">
    <text evidence="5">The sequence shown here is derived from an EMBL/GenBank/DDBJ whole genome shotgun (WGS) entry which is preliminary data.</text>
</comment>
<reference evidence="5" key="1">
    <citation type="journal article" date="2014" name="Front. Microbiol.">
        <title>High frequency of phylogenetically diverse reductive dehalogenase-homologous genes in deep subseafloor sedimentary metagenomes.</title>
        <authorList>
            <person name="Kawai M."/>
            <person name="Futagami T."/>
            <person name="Toyoda A."/>
            <person name="Takaki Y."/>
            <person name="Nishi S."/>
            <person name="Hori S."/>
            <person name="Arai W."/>
            <person name="Tsubouchi T."/>
            <person name="Morono Y."/>
            <person name="Uchiyama I."/>
            <person name="Ito T."/>
            <person name="Fujiyama A."/>
            <person name="Inagaki F."/>
            <person name="Takami H."/>
        </authorList>
    </citation>
    <scope>NUCLEOTIDE SEQUENCE</scope>
    <source>
        <strain evidence="5">Expedition CK06-06</strain>
    </source>
</reference>
<organism evidence="5">
    <name type="scientific">marine sediment metagenome</name>
    <dbReference type="NCBI Taxonomy" id="412755"/>
    <lineage>
        <taxon>unclassified sequences</taxon>
        <taxon>metagenomes</taxon>
        <taxon>ecological metagenomes</taxon>
    </lineage>
</organism>
<evidence type="ECO:0000256" key="3">
    <source>
        <dbReference type="SAM" id="MobiDB-lite"/>
    </source>
</evidence>
<dbReference type="GO" id="GO:0015074">
    <property type="term" value="P:DNA integration"/>
    <property type="evidence" value="ECO:0007669"/>
    <property type="project" value="InterPro"/>
</dbReference>
<keyword evidence="2" id="KW-0233">DNA recombination</keyword>
<evidence type="ECO:0000259" key="4">
    <source>
        <dbReference type="PROSITE" id="PS51898"/>
    </source>
</evidence>
<feature type="region of interest" description="Disordered" evidence="3">
    <location>
        <begin position="187"/>
        <end position="208"/>
    </location>
</feature>
<dbReference type="InterPro" id="IPR011010">
    <property type="entry name" value="DNA_brk_join_enz"/>
</dbReference>
<name>X1QES8_9ZZZZ</name>
<dbReference type="PANTHER" id="PTHR30349:SF41">
    <property type="entry name" value="INTEGRASE_RECOMBINASE PROTEIN MJ0367-RELATED"/>
    <property type="match status" value="1"/>
</dbReference>
<dbReference type="InterPro" id="IPR050090">
    <property type="entry name" value="Tyrosine_recombinase_XerCD"/>
</dbReference>
<dbReference type="EMBL" id="BARW01002040">
    <property type="protein sequence ID" value="GAI66723.1"/>
    <property type="molecule type" value="Genomic_DNA"/>
</dbReference>
<evidence type="ECO:0000256" key="2">
    <source>
        <dbReference type="ARBA" id="ARBA00023172"/>
    </source>
</evidence>
<keyword evidence="1" id="KW-0238">DNA-binding</keyword>
<dbReference type="Pfam" id="PF00589">
    <property type="entry name" value="Phage_integrase"/>
    <property type="match status" value="1"/>
</dbReference>
<proteinExistence type="predicted"/>
<evidence type="ECO:0000313" key="5">
    <source>
        <dbReference type="EMBL" id="GAI66723.1"/>
    </source>
</evidence>
<dbReference type="GO" id="GO:0006310">
    <property type="term" value="P:DNA recombination"/>
    <property type="evidence" value="ECO:0007669"/>
    <property type="project" value="UniProtKB-KW"/>
</dbReference>
<dbReference type="PANTHER" id="PTHR30349">
    <property type="entry name" value="PHAGE INTEGRASE-RELATED"/>
    <property type="match status" value="1"/>
</dbReference>
<accession>X1QES8</accession>
<feature type="domain" description="Tyr recombinase" evidence="4">
    <location>
        <begin position="7"/>
        <end position="178"/>
    </location>
</feature>
<dbReference type="SUPFAM" id="SSF56349">
    <property type="entry name" value="DNA breaking-rejoining enzymes"/>
    <property type="match status" value="1"/>
</dbReference>
<dbReference type="InterPro" id="IPR002104">
    <property type="entry name" value="Integrase_catalytic"/>
</dbReference>
<sequence>MGKGQAEEAEPITPEQARVLFGAIETDRERIYFYTMYGHGFRLNEAIGINHGHIRDDRVWLEKGKERKEWAPLLAEARDVLLQSGNGADNAPVLVGRQGRVSDSTVQSDIKKWFARAGVRVKRASPHTLRHSFATHLYLAGCDWDAVQLLMRHKVDGRKVTNRYLHLSPEQRLAKLKGQLERYSPLRLNGSEPELGEKPDYTQCQPDV</sequence>
<gene>
    <name evidence="5" type="ORF">S12H4_05968</name>
</gene>
<dbReference type="InterPro" id="IPR013762">
    <property type="entry name" value="Integrase-like_cat_sf"/>
</dbReference>
<dbReference type="AlphaFoldDB" id="X1QES8"/>
<dbReference type="Gene3D" id="1.10.443.10">
    <property type="entry name" value="Intergrase catalytic core"/>
    <property type="match status" value="1"/>
</dbReference>